<dbReference type="NCBIfam" id="NF033727">
    <property type="entry name" value="chaperon_ArsD"/>
    <property type="match status" value="1"/>
</dbReference>
<sequence length="119" mass="12696">MTIIQVFDPAMCCSSGVCGVDIEPQLLQFSADAEWARLNGVQLERYNLAQQPMAFADNVQVKRFLERSGADSLPLILVDGEMALAGRYPQRAELARWAGVAMPDASAPAGGSCCGGKTC</sequence>
<reference evidence="1 2" key="1">
    <citation type="submission" date="2015-06" db="EMBL/GenBank/DDBJ databases">
        <title>Draft genome sequencing of a biphenyl-degrading bacterium, Janthinobacterium lividum MEG1.</title>
        <authorList>
            <person name="Shimodaira J."/>
            <person name="Hatta T."/>
        </authorList>
    </citation>
    <scope>NUCLEOTIDE SEQUENCE [LARGE SCALE GENOMIC DNA]</scope>
    <source>
        <strain evidence="1 2">MEG1</strain>
    </source>
</reference>
<dbReference type="GO" id="GO:0045892">
    <property type="term" value="P:negative regulation of DNA-templated transcription"/>
    <property type="evidence" value="ECO:0007669"/>
    <property type="project" value="InterPro"/>
</dbReference>
<evidence type="ECO:0000313" key="2">
    <source>
        <dbReference type="Proteomes" id="UP000179840"/>
    </source>
</evidence>
<comment type="caution">
    <text evidence="1">The sequence shown here is derived from an EMBL/GenBank/DDBJ whole genome shotgun (WGS) entry which is preliminary data.</text>
</comment>
<dbReference type="GO" id="GO:0003677">
    <property type="term" value="F:DNA binding"/>
    <property type="evidence" value="ECO:0007669"/>
    <property type="project" value="InterPro"/>
</dbReference>
<dbReference type="AlphaFoldDB" id="A0A1S1U880"/>
<organism evidence="1 2">
    <name type="scientific">Janthinobacterium lividum</name>
    <dbReference type="NCBI Taxonomy" id="29581"/>
    <lineage>
        <taxon>Bacteria</taxon>
        <taxon>Pseudomonadati</taxon>
        <taxon>Pseudomonadota</taxon>
        <taxon>Betaproteobacteria</taxon>
        <taxon>Burkholderiales</taxon>
        <taxon>Oxalobacteraceae</taxon>
        <taxon>Janthinobacterium</taxon>
    </lineage>
</organism>
<gene>
    <name evidence="1" type="ORF">AKG95_13760</name>
</gene>
<name>A0A1S1U880_9BURK</name>
<dbReference type="Pfam" id="PF06953">
    <property type="entry name" value="ArsD"/>
    <property type="match status" value="1"/>
</dbReference>
<dbReference type="RefSeq" id="WP_071077409.1">
    <property type="nucleotide sequence ID" value="NZ_LFKP01000008.1"/>
</dbReference>
<proteinExistence type="predicted"/>
<dbReference type="EMBL" id="LFKP01000008">
    <property type="protein sequence ID" value="OHV95941.1"/>
    <property type="molecule type" value="Genomic_DNA"/>
</dbReference>
<protein>
    <submittedName>
        <fullName evidence="1">Arsenic resistance operon repressor</fullName>
    </submittedName>
</protein>
<dbReference type="Gene3D" id="3.40.30.10">
    <property type="entry name" value="Glutaredoxin"/>
    <property type="match status" value="1"/>
</dbReference>
<accession>A0A1S1U880</accession>
<evidence type="ECO:0000313" key="1">
    <source>
        <dbReference type="EMBL" id="OHV95941.1"/>
    </source>
</evidence>
<dbReference type="Proteomes" id="UP000179840">
    <property type="component" value="Unassembled WGS sequence"/>
</dbReference>
<dbReference type="GO" id="GO:0046685">
    <property type="term" value="P:response to arsenic-containing substance"/>
    <property type="evidence" value="ECO:0007669"/>
    <property type="project" value="InterPro"/>
</dbReference>
<dbReference type="InterPro" id="IPR010712">
    <property type="entry name" value="Arsenical-R_ArsD"/>
</dbReference>